<dbReference type="EMBL" id="VSSQ01009738">
    <property type="protein sequence ID" value="MPM42455.1"/>
    <property type="molecule type" value="Genomic_DNA"/>
</dbReference>
<sequence length="162" mass="19314">MLALRFFSIYTRRNPISWPMASVCYMALAMIEEYCCSFSSTLPCLEQLLPLLYLLKRVYAFSLLKPIHYFLAHSLLLIFTIHHQQAFYHCIDLLIGITIGRMMEWKILFFLDCTLRVFPITQFFLLSDCSDLKTVFKSNQRSNVPRGTFERWRFFFIQFGYI</sequence>
<proteinExistence type="predicted"/>
<protein>
    <submittedName>
        <fullName evidence="1">Uncharacterized protein</fullName>
    </submittedName>
</protein>
<gene>
    <name evidence="1" type="ORF">SDC9_89120</name>
</gene>
<name>A0A644ZNH5_9ZZZZ</name>
<organism evidence="1">
    <name type="scientific">bioreactor metagenome</name>
    <dbReference type="NCBI Taxonomy" id="1076179"/>
    <lineage>
        <taxon>unclassified sequences</taxon>
        <taxon>metagenomes</taxon>
        <taxon>ecological metagenomes</taxon>
    </lineage>
</organism>
<dbReference type="AlphaFoldDB" id="A0A644ZNH5"/>
<comment type="caution">
    <text evidence="1">The sequence shown here is derived from an EMBL/GenBank/DDBJ whole genome shotgun (WGS) entry which is preliminary data.</text>
</comment>
<reference evidence="1" key="1">
    <citation type="submission" date="2019-08" db="EMBL/GenBank/DDBJ databases">
        <authorList>
            <person name="Kucharzyk K."/>
            <person name="Murdoch R.W."/>
            <person name="Higgins S."/>
            <person name="Loffler F."/>
        </authorList>
    </citation>
    <scope>NUCLEOTIDE SEQUENCE</scope>
</reference>
<accession>A0A644ZNH5</accession>
<evidence type="ECO:0000313" key="1">
    <source>
        <dbReference type="EMBL" id="MPM42455.1"/>
    </source>
</evidence>